<evidence type="ECO:0000256" key="1">
    <source>
        <dbReference type="SAM" id="MobiDB-lite"/>
    </source>
</evidence>
<feature type="compositionally biased region" description="Pro residues" evidence="1">
    <location>
        <begin position="594"/>
        <end position="613"/>
    </location>
</feature>
<feature type="region of interest" description="Disordered" evidence="1">
    <location>
        <begin position="301"/>
        <end position="320"/>
    </location>
</feature>
<feature type="compositionally biased region" description="Polar residues" evidence="1">
    <location>
        <begin position="268"/>
        <end position="277"/>
    </location>
</feature>
<keyword evidence="3" id="KW-0732">Signal</keyword>
<dbReference type="InterPro" id="IPR022272">
    <property type="entry name" value="Lipocalin_CS"/>
</dbReference>
<feature type="transmembrane region" description="Helical" evidence="2">
    <location>
        <begin position="674"/>
        <end position="698"/>
    </location>
</feature>
<protein>
    <submittedName>
        <fullName evidence="4">Uncharacterized protein</fullName>
    </submittedName>
</protein>
<feature type="region of interest" description="Disordered" evidence="1">
    <location>
        <begin position="217"/>
        <end position="253"/>
    </location>
</feature>
<keyword evidence="2" id="KW-0812">Transmembrane</keyword>
<feature type="compositionally biased region" description="Basic and acidic residues" evidence="1">
    <location>
        <begin position="578"/>
        <end position="588"/>
    </location>
</feature>
<evidence type="ECO:0000256" key="2">
    <source>
        <dbReference type="SAM" id="Phobius"/>
    </source>
</evidence>
<feature type="compositionally biased region" description="Low complexity" evidence="1">
    <location>
        <begin position="541"/>
        <end position="556"/>
    </location>
</feature>
<feature type="region of interest" description="Disordered" evidence="1">
    <location>
        <begin position="264"/>
        <end position="283"/>
    </location>
</feature>
<dbReference type="AlphaFoldDB" id="A0A8J9YHZ8"/>
<organism evidence="4 5">
    <name type="scientific">Brenthis ino</name>
    <name type="common">lesser marbled fritillary</name>
    <dbReference type="NCBI Taxonomy" id="405034"/>
    <lineage>
        <taxon>Eukaryota</taxon>
        <taxon>Metazoa</taxon>
        <taxon>Ecdysozoa</taxon>
        <taxon>Arthropoda</taxon>
        <taxon>Hexapoda</taxon>
        <taxon>Insecta</taxon>
        <taxon>Pterygota</taxon>
        <taxon>Neoptera</taxon>
        <taxon>Endopterygota</taxon>
        <taxon>Lepidoptera</taxon>
        <taxon>Glossata</taxon>
        <taxon>Ditrysia</taxon>
        <taxon>Papilionoidea</taxon>
        <taxon>Nymphalidae</taxon>
        <taxon>Heliconiinae</taxon>
        <taxon>Argynnini</taxon>
        <taxon>Brenthis</taxon>
    </lineage>
</organism>
<reference evidence="4" key="1">
    <citation type="submission" date="2021-12" db="EMBL/GenBank/DDBJ databases">
        <authorList>
            <person name="Martin H S."/>
        </authorList>
    </citation>
    <scope>NUCLEOTIDE SEQUENCE</scope>
</reference>
<dbReference type="OrthoDB" id="7432225at2759"/>
<evidence type="ECO:0000256" key="3">
    <source>
        <dbReference type="SAM" id="SignalP"/>
    </source>
</evidence>
<dbReference type="PROSITE" id="PS00213">
    <property type="entry name" value="LIPOCALIN"/>
    <property type="match status" value="1"/>
</dbReference>
<name>A0A8J9YHZ8_9NEOP</name>
<feature type="compositionally biased region" description="Basic and acidic residues" evidence="1">
    <location>
        <begin position="557"/>
        <end position="569"/>
    </location>
</feature>
<feature type="compositionally biased region" description="Basic and acidic residues" evidence="1">
    <location>
        <begin position="528"/>
        <end position="537"/>
    </location>
</feature>
<feature type="compositionally biased region" description="Low complexity" evidence="1">
    <location>
        <begin position="306"/>
        <end position="320"/>
    </location>
</feature>
<feature type="compositionally biased region" description="Low complexity" evidence="1">
    <location>
        <begin position="422"/>
        <end position="442"/>
    </location>
</feature>
<feature type="compositionally biased region" description="Pro residues" evidence="1">
    <location>
        <begin position="386"/>
        <end position="396"/>
    </location>
</feature>
<evidence type="ECO:0000313" key="4">
    <source>
        <dbReference type="EMBL" id="CAH0727395.1"/>
    </source>
</evidence>
<feature type="region of interest" description="Disordered" evidence="1">
    <location>
        <begin position="173"/>
        <end position="192"/>
    </location>
</feature>
<feature type="compositionally biased region" description="Polar residues" evidence="1">
    <location>
        <begin position="505"/>
        <end position="515"/>
    </location>
</feature>
<feature type="non-terminal residue" evidence="4">
    <location>
        <position position="757"/>
    </location>
</feature>
<evidence type="ECO:0000313" key="5">
    <source>
        <dbReference type="Proteomes" id="UP000838878"/>
    </source>
</evidence>
<sequence>MNQESFILVLFVCCLKNYIEALSFPGPRVYVVTPAARPLEKDDGKFYYHKWMRRMDTFPNSTTTTPTTTTAAPKKETPDLIFAEFESDGSKQKSIRKLLEKEKVSSKSTTMSPIYVPDDEENRVTRVVNYGLPVKIENHADTDTEISTEQTDFSFMHHKDYYNKMQAPVHIPSKTTPKIRSTTTTTTTTTTEPAPINIENIWHIIDNEKINQYSGNWHEVPVDDNENSGKESEKSEHSRPSQLDEDDEGEAGQNQFDTIDENFAIPGFTTNSGSGAENESRAIRTEPVIRFPYVNLKPFQMKSSKKTSLSGSSNNKKNNNMMISLDQFTDLKHPVRGEAQDILPLGSQIDRYNPAQPYLPQPPYGSKVSKQSSPVSSPPKATANLVPPPPPPPPPKASDSFPAPAIYESFPPYAPSNPDFGSVSSQSISDSVDSLDTSGSEDTSSDSDDGPQMDLGYRYKLPIAAADNGPVMDTGYQYKPPSAPVPQFIPTIPPEPKPFAGYSYNKPSIDTNSAPVISKPEFQGYHYNKPDAAKPSHDYMPPSYGSPPSYGPSPSYGHDDTPPHEHDSDYPELLFSKPNDHGSDDMKGSDMGMVPPPPPSGMQPDMYGPPPSDMKPDMYGPPDDHGFPIDFPTDFKFHHDFDEHDHYHHHPTTTTSTEMPRVNRFSYYYLGKKLYYLPLYFSVYFIVYVGALIIKAVLRHKIVYPNSWKPNGTTATFFSKRSVDDYLSNDNLHEVTKKVTHALATAAEKYINAKKEA</sequence>
<keyword evidence="2" id="KW-1133">Transmembrane helix</keyword>
<keyword evidence="2" id="KW-0472">Membrane</keyword>
<feature type="compositionally biased region" description="Low complexity" evidence="1">
    <location>
        <begin position="366"/>
        <end position="385"/>
    </location>
</feature>
<accession>A0A8J9YHZ8</accession>
<feature type="region of interest" description="Disordered" evidence="1">
    <location>
        <begin position="353"/>
        <end position="458"/>
    </location>
</feature>
<feature type="compositionally biased region" description="Basic and acidic residues" evidence="1">
    <location>
        <begin position="227"/>
        <end position="239"/>
    </location>
</feature>
<feature type="signal peptide" evidence="3">
    <location>
        <begin position="1"/>
        <end position="21"/>
    </location>
</feature>
<keyword evidence="5" id="KW-1185">Reference proteome</keyword>
<dbReference type="EMBL" id="OV170226">
    <property type="protein sequence ID" value="CAH0727395.1"/>
    <property type="molecule type" value="Genomic_DNA"/>
</dbReference>
<feature type="region of interest" description="Disordered" evidence="1">
    <location>
        <begin position="487"/>
        <end position="623"/>
    </location>
</feature>
<proteinExistence type="predicted"/>
<feature type="chain" id="PRO_5035462626" evidence="3">
    <location>
        <begin position="22"/>
        <end position="757"/>
    </location>
</feature>
<feature type="compositionally biased region" description="Low complexity" evidence="1">
    <location>
        <begin position="182"/>
        <end position="191"/>
    </location>
</feature>
<dbReference type="Proteomes" id="UP000838878">
    <property type="component" value="Chromosome 6"/>
</dbReference>
<gene>
    <name evidence="4" type="ORF">BINO364_LOCUS12743</name>
</gene>